<proteinExistence type="predicted"/>
<gene>
    <name evidence="1" type="ORF">LSAA_13238</name>
</gene>
<evidence type="ECO:0000313" key="2">
    <source>
        <dbReference type="Proteomes" id="UP000675881"/>
    </source>
</evidence>
<name>A0A7R8HCZ1_LEPSM</name>
<dbReference type="AlphaFoldDB" id="A0A7R8HCZ1"/>
<protein>
    <submittedName>
        <fullName evidence="1">(salmon louse) hypothetical protein</fullName>
    </submittedName>
</protein>
<accession>A0A7R8HCZ1</accession>
<dbReference type="Proteomes" id="UP000675881">
    <property type="component" value="Chromosome 7"/>
</dbReference>
<keyword evidence="2" id="KW-1185">Reference proteome</keyword>
<dbReference type="EMBL" id="HG994586">
    <property type="protein sequence ID" value="CAF3000591.1"/>
    <property type="molecule type" value="Genomic_DNA"/>
</dbReference>
<evidence type="ECO:0000313" key="1">
    <source>
        <dbReference type="EMBL" id="CAF3000591.1"/>
    </source>
</evidence>
<sequence length="99" mass="11000">MSSQLHLLRLCGGPILLEDEECDDVVSCIQAALTFLSATKVMARGQPLQGWSSRPSSRSTRSLRRVDYVFSYPVSLATSVGVNPERKRLAISNRFPNIF</sequence>
<organism evidence="1 2">
    <name type="scientific">Lepeophtheirus salmonis</name>
    <name type="common">Salmon louse</name>
    <name type="synonym">Caligus salmonis</name>
    <dbReference type="NCBI Taxonomy" id="72036"/>
    <lineage>
        <taxon>Eukaryota</taxon>
        <taxon>Metazoa</taxon>
        <taxon>Ecdysozoa</taxon>
        <taxon>Arthropoda</taxon>
        <taxon>Crustacea</taxon>
        <taxon>Multicrustacea</taxon>
        <taxon>Hexanauplia</taxon>
        <taxon>Copepoda</taxon>
        <taxon>Siphonostomatoida</taxon>
        <taxon>Caligidae</taxon>
        <taxon>Lepeophtheirus</taxon>
    </lineage>
</organism>
<reference evidence="1" key="1">
    <citation type="submission" date="2021-02" db="EMBL/GenBank/DDBJ databases">
        <authorList>
            <person name="Bekaert M."/>
        </authorList>
    </citation>
    <scope>NUCLEOTIDE SEQUENCE</scope>
    <source>
        <strain evidence="1">IoA-00</strain>
    </source>
</reference>